<keyword evidence="1" id="KW-0472">Membrane</keyword>
<evidence type="ECO:0000313" key="3">
    <source>
        <dbReference type="Proteomes" id="UP001595892"/>
    </source>
</evidence>
<feature type="transmembrane region" description="Helical" evidence="1">
    <location>
        <begin position="134"/>
        <end position="160"/>
    </location>
</feature>
<keyword evidence="3" id="KW-1185">Reference proteome</keyword>
<feature type="transmembrane region" description="Helical" evidence="1">
    <location>
        <begin position="52"/>
        <end position="74"/>
    </location>
</feature>
<reference evidence="3" key="1">
    <citation type="journal article" date="2019" name="Int. J. Syst. Evol. Microbiol.">
        <title>The Global Catalogue of Microorganisms (GCM) 10K type strain sequencing project: providing services to taxonomists for standard genome sequencing and annotation.</title>
        <authorList>
            <consortium name="The Broad Institute Genomics Platform"/>
            <consortium name="The Broad Institute Genome Sequencing Center for Infectious Disease"/>
            <person name="Wu L."/>
            <person name="Ma J."/>
        </authorList>
    </citation>
    <scope>NUCLEOTIDE SEQUENCE [LARGE SCALE GENOMIC DNA]</scope>
    <source>
        <strain evidence="3">CGMCC 1.13574</strain>
    </source>
</reference>
<evidence type="ECO:0000313" key="2">
    <source>
        <dbReference type="EMBL" id="MFC4727528.1"/>
    </source>
</evidence>
<comment type="caution">
    <text evidence="2">The sequence shown here is derived from an EMBL/GenBank/DDBJ whole genome shotgun (WGS) entry which is preliminary data.</text>
</comment>
<dbReference type="RefSeq" id="WP_377003641.1">
    <property type="nucleotide sequence ID" value="NZ_JBHSGG010000014.1"/>
</dbReference>
<sequence length="161" mass="16516">MDATLLLYLLSGLLILLGIAGLILPVLPGTPLMFVGMLVGAWAEDFTRVGPVALVVLGLLAALAFLLDFVAGLLGAQRYGASRLALWGGAVGTLVGLFFGLPGLILGPFVGAVAGEFLHGRRLGTASQVGMATWFGMAIGAVAKIAIAFVMLGIFVFALVF</sequence>
<gene>
    <name evidence="2" type="ORF">ACFO3Q_05005</name>
</gene>
<dbReference type="Pfam" id="PF04306">
    <property type="entry name" value="DUF456"/>
    <property type="match status" value="1"/>
</dbReference>
<name>A0ABV9NL79_9GAMM</name>
<organism evidence="2 3">
    <name type="scientific">Coralloluteibacterium thermophilum</name>
    <dbReference type="NCBI Taxonomy" id="2707049"/>
    <lineage>
        <taxon>Bacteria</taxon>
        <taxon>Pseudomonadati</taxon>
        <taxon>Pseudomonadota</taxon>
        <taxon>Gammaproteobacteria</taxon>
        <taxon>Lysobacterales</taxon>
        <taxon>Lysobacteraceae</taxon>
        <taxon>Coralloluteibacterium</taxon>
    </lineage>
</organism>
<dbReference type="Proteomes" id="UP001595892">
    <property type="component" value="Unassembled WGS sequence"/>
</dbReference>
<dbReference type="PANTHER" id="PTHR39165">
    <property type="entry name" value="IG HYPOTHETICAL 17883"/>
    <property type="match status" value="1"/>
</dbReference>
<dbReference type="PANTHER" id="PTHR39165:SF1">
    <property type="entry name" value="DUF456 DOMAIN-CONTAINING PROTEIN"/>
    <property type="match status" value="1"/>
</dbReference>
<keyword evidence="1" id="KW-0812">Transmembrane</keyword>
<proteinExistence type="predicted"/>
<feature type="transmembrane region" description="Helical" evidence="1">
    <location>
        <begin position="86"/>
        <end position="114"/>
    </location>
</feature>
<dbReference type="EMBL" id="JBHSGG010000014">
    <property type="protein sequence ID" value="MFC4727528.1"/>
    <property type="molecule type" value="Genomic_DNA"/>
</dbReference>
<protein>
    <submittedName>
        <fullName evidence="2">DUF456 domain-containing protein</fullName>
    </submittedName>
</protein>
<keyword evidence="1" id="KW-1133">Transmembrane helix</keyword>
<accession>A0ABV9NL79</accession>
<evidence type="ECO:0000256" key="1">
    <source>
        <dbReference type="SAM" id="Phobius"/>
    </source>
</evidence>
<dbReference type="InterPro" id="IPR007403">
    <property type="entry name" value="DUF456"/>
</dbReference>